<dbReference type="AlphaFoldDB" id="A0A7K0GN12"/>
<dbReference type="RefSeq" id="WP_079883262.1">
    <property type="nucleotide sequence ID" value="NZ_WKLT01000042.1"/>
</dbReference>
<dbReference type="EMBL" id="WKLT01000042">
    <property type="protein sequence ID" value="MRY60548.1"/>
    <property type="molecule type" value="Genomic_DNA"/>
</dbReference>
<name>A0A7K0GN12_PARDI</name>
<evidence type="ECO:0000313" key="2">
    <source>
        <dbReference type="Proteomes" id="UP000463337"/>
    </source>
</evidence>
<protein>
    <submittedName>
        <fullName evidence="1">GpE family phage tail protein</fullName>
    </submittedName>
</protein>
<organism evidence="1 2">
    <name type="scientific">Parabacteroides distasonis</name>
    <dbReference type="NCBI Taxonomy" id="823"/>
    <lineage>
        <taxon>Bacteria</taxon>
        <taxon>Pseudomonadati</taxon>
        <taxon>Bacteroidota</taxon>
        <taxon>Bacteroidia</taxon>
        <taxon>Bacteroidales</taxon>
        <taxon>Tannerellaceae</taxon>
        <taxon>Parabacteroides</taxon>
    </lineage>
</organism>
<proteinExistence type="predicted"/>
<dbReference type="Proteomes" id="UP000463337">
    <property type="component" value="Unassembled WGS sequence"/>
</dbReference>
<gene>
    <name evidence="1" type="ORF">GKD59_22125</name>
</gene>
<comment type="caution">
    <text evidence="1">The sequence shown here is derived from an EMBL/GenBank/DDBJ whole genome shotgun (WGS) entry which is preliminary data.</text>
</comment>
<dbReference type="InterPro" id="IPR009493">
    <property type="entry name" value="P2_GpE"/>
</dbReference>
<evidence type="ECO:0000313" key="1">
    <source>
        <dbReference type="EMBL" id="MRY60548.1"/>
    </source>
</evidence>
<sequence length="42" mass="5118">MAAVFHWPPEQMDGMDFDELMRWRELAIERFKAMNQVKNQGY</sequence>
<accession>A0A7K0GN12</accession>
<reference evidence="1 2" key="1">
    <citation type="journal article" date="2019" name="Nat. Med.">
        <title>A library of human gut bacterial isolates paired with longitudinal multiomics data enables mechanistic microbiome research.</title>
        <authorList>
            <person name="Poyet M."/>
            <person name="Groussin M."/>
            <person name="Gibbons S.M."/>
            <person name="Avila-Pacheco J."/>
            <person name="Jiang X."/>
            <person name="Kearney S.M."/>
            <person name="Perrotta A.R."/>
            <person name="Berdy B."/>
            <person name="Zhao S."/>
            <person name="Lieberman T.D."/>
            <person name="Swanson P.K."/>
            <person name="Smith M."/>
            <person name="Roesemann S."/>
            <person name="Alexander J.E."/>
            <person name="Rich S.A."/>
            <person name="Livny J."/>
            <person name="Vlamakis H."/>
            <person name="Clish C."/>
            <person name="Bullock K."/>
            <person name="Deik A."/>
            <person name="Scott J."/>
            <person name="Pierce K.A."/>
            <person name="Xavier R.J."/>
            <person name="Alm E.J."/>
        </authorList>
    </citation>
    <scope>NUCLEOTIDE SEQUENCE [LARGE SCALE GENOMIC DNA]</scope>
    <source>
        <strain evidence="1 2">BIOML-A41</strain>
    </source>
</reference>
<dbReference type="Pfam" id="PF06528">
    <property type="entry name" value="Phage_P2_GpE"/>
    <property type="match status" value="1"/>
</dbReference>